<organism evidence="4 5">
    <name type="scientific">Pseudoramibacter alactolyticus ATCC 23263</name>
    <dbReference type="NCBI Taxonomy" id="887929"/>
    <lineage>
        <taxon>Bacteria</taxon>
        <taxon>Bacillati</taxon>
        <taxon>Bacillota</taxon>
        <taxon>Clostridia</taxon>
        <taxon>Eubacteriales</taxon>
        <taxon>Eubacteriaceae</taxon>
        <taxon>Pseudoramibacter</taxon>
    </lineage>
</organism>
<dbReference type="InterPro" id="IPR009057">
    <property type="entry name" value="Homeodomain-like_sf"/>
</dbReference>
<dbReference type="STRING" id="887929.HMP0721_1937"/>
<dbReference type="AlphaFoldDB" id="E6MIV2"/>
<evidence type="ECO:0000313" key="5">
    <source>
        <dbReference type="Proteomes" id="UP000004754"/>
    </source>
</evidence>
<comment type="caution">
    <text evidence="4">The sequence shown here is derived from an EMBL/GenBank/DDBJ whole genome shotgun (WGS) entry which is preliminary data.</text>
</comment>
<dbReference type="OrthoDB" id="9814200at2"/>
<dbReference type="InterPro" id="IPR050624">
    <property type="entry name" value="HTH-type_Tx_Regulator"/>
</dbReference>
<sequence length="196" mass="22344">MRTTKKPEERKEEIVQTAKRLFVERGYKRTQIKDIVGAVGVAQGLFYYYFKSKEDVMEAVAVEYGTKIFCRIRELVNQDISAIQKLMVIYDFFIDAAQQQKALFLEIQNAGGGEVHEKIILDVGGKLIPYISQIIKEGKKNGELSCEAPDLVSHFCVSGMIQVLNAVPADRKIQFMTDNRKIFIGLFVRILEIKEC</sequence>
<dbReference type="Pfam" id="PF00440">
    <property type="entry name" value="TetR_N"/>
    <property type="match status" value="1"/>
</dbReference>
<dbReference type="Gene3D" id="1.10.357.10">
    <property type="entry name" value="Tetracycline Repressor, domain 2"/>
    <property type="match status" value="1"/>
</dbReference>
<feature type="domain" description="HTH tetR-type" evidence="3">
    <location>
        <begin position="8"/>
        <end position="68"/>
    </location>
</feature>
<gene>
    <name evidence="4" type="ORF">HMP0721_1937</name>
</gene>
<dbReference type="Proteomes" id="UP000004754">
    <property type="component" value="Unassembled WGS sequence"/>
</dbReference>
<feature type="DNA-binding region" description="H-T-H motif" evidence="2">
    <location>
        <begin position="31"/>
        <end position="50"/>
    </location>
</feature>
<dbReference type="eggNOG" id="COG1309">
    <property type="taxonomic scope" value="Bacteria"/>
</dbReference>
<dbReference type="PROSITE" id="PS50977">
    <property type="entry name" value="HTH_TETR_2"/>
    <property type="match status" value="1"/>
</dbReference>
<proteinExistence type="predicted"/>
<dbReference type="PANTHER" id="PTHR43479">
    <property type="entry name" value="ACREF/ENVCD OPERON REPRESSOR-RELATED"/>
    <property type="match status" value="1"/>
</dbReference>
<dbReference type="PRINTS" id="PR00455">
    <property type="entry name" value="HTHTETR"/>
</dbReference>
<dbReference type="HOGENOM" id="CLU_069356_29_3_9"/>
<accession>E6MIV2</accession>
<evidence type="ECO:0000256" key="2">
    <source>
        <dbReference type="PROSITE-ProRule" id="PRU00335"/>
    </source>
</evidence>
<reference evidence="4 5" key="1">
    <citation type="submission" date="2010-12" db="EMBL/GenBank/DDBJ databases">
        <authorList>
            <person name="Muzny D."/>
            <person name="Qin X."/>
            <person name="Deng J."/>
            <person name="Jiang H."/>
            <person name="Liu Y."/>
            <person name="Qu J."/>
            <person name="Song X.-Z."/>
            <person name="Zhang L."/>
            <person name="Thornton R."/>
            <person name="Coyle M."/>
            <person name="Francisco L."/>
            <person name="Jackson L."/>
            <person name="Javaid M."/>
            <person name="Korchina V."/>
            <person name="Kovar C."/>
            <person name="Mata R."/>
            <person name="Mathew T."/>
            <person name="Ngo R."/>
            <person name="Nguyen L."/>
            <person name="Nguyen N."/>
            <person name="Okwuonu G."/>
            <person name="Ongeri F."/>
            <person name="Pham C."/>
            <person name="Simmons D."/>
            <person name="Wilczek-Boney K."/>
            <person name="Hale W."/>
            <person name="Jakkamsetti A."/>
            <person name="Pham P."/>
            <person name="Ruth R."/>
            <person name="San Lucas F."/>
            <person name="Warren J."/>
            <person name="Zhang J."/>
            <person name="Zhao Z."/>
            <person name="Zhou C."/>
            <person name="Zhu D."/>
            <person name="Lee S."/>
            <person name="Bess C."/>
            <person name="Blankenburg K."/>
            <person name="Forbes L."/>
            <person name="Fu Q."/>
            <person name="Gubbala S."/>
            <person name="Hirani K."/>
            <person name="Jayaseelan J.C."/>
            <person name="Lara F."/>
            <person name="Munidasa M."/>
            <person name="Palculict T."/>
            <person name="Patil S."/>
            <person name="Pu L.-L."/>
            <person name="Saada N."/>
            <person name="Tang L."/>
            <person name="Weissenberger G."/>
            <person name="Zhu Y."/>
            <person name="Hemphill L."/>
            <person name="Shang Y."/>
            <person name="Youmans B."/>
            <person name="Ayvaz T."/>
            <person name="Ross M."/>
            <person name="Santibanez J."/>
            <person name="Aqrawi P."/>
            <person name="Gross S."/>
            <person name="Joshi V."/>
            <person name="Fowler G."/>
            <person name="Nazareth L."/>
            <person name="Reid J."/>
            <person name="Worley K."/>
            <person name="Petrosino J."/>
            <person name="Highlander S."/>
            <person name="Gibbs R."/>
        </authorList>
    </citation>
    <scope>NUCLEOTIDE SEQUENCE [LARGE SCALE GENOMIC DNA]</scope>
    <source>
        <strain evidence="4 5">ATCC 23263</strain>
    </source>
</reference>
<dbReference type="SUPFAM" id="SSF46689">
    <property type="entry name" value="Homeodomain-like"/>
    <property type="match status" value="1"/>
</dbReference>
<evidence type="ECO:0000259" key="3">
    <source>
        <dbReference type="PROSITE" id="PS50977"/>
    </source>
</evidence>
<protein>
    <submittedName>
        <fullName evidence="4">Transcriptional regulator, TetR family</fullName>
    </submittedName>
</protein>
<dbReference type="PANTHER" id="PTHR43479:SF11">
    <property type="entry name" value="ACREF_ENVCD OPERON REPRESSOR-RELATED"/>
    <property type="match status" value="1"/>
</dbReference>
<dbReference type="InterPro" id="IPR001647">
    <property type="entry name" value="HTH_TetR"/>
</dbReference>
<dbReference type="RefSeq" id="WP_006599359.1">
    <property type="nucleotide sequence ID" value="NZ_GL622359.1"/>
</dbReference>
<keyword evidence="5" id="KW-1185">Reference proteome</keyword>
<dbReference type="GO" id="GO:0003677">
    <property type="term" value="F:DNA binding"/>
    <property type="evidence" value="ECO:0007669"/>
    <property type="project" value="UniProtKB-UniRule"/>
</dbReference>
<name>E6MIV2_9FIRM</name>
<keyword evidence="1 2" id="KW-0238">DNA-binding</keyword>
<evidence type="ECO:0000313" key="4">
    <source>
        <dbReference type="EMBL" id="EFV00977.1"/>
    </source>
</evidence>
<dbReference type="EMBL" id="AEQN01000024">
    <property type="protein sequence ID" value="EFV00977.1"/>
    <property type="molecule type" value="Genomic_DNA"/>
</dbReference>
<evidence type="ECO:0000256" key="1">
    <source>
        <dbReference type="ARBA" id="ARBA00023125"/>
    </source>
</evidence>